<accession>A0A7W7K6K9</accession>
<dbReference type="Proteomes" id="UP000555448">
    <property type="component" value="Unassembled WGS sequence"/>
</dbReference>
<protein>
    <submittedName>
        <fullName evidence="2">Uncharacterized protein</fullName>
    </submittedName>
</protein>
<dbReference type="RefSeq" id="WP_184242478.1">
    <property type="nucleotide sequence ID" value="NZ_JACHLR010000002.1"/>
</dbReference>
<evidence type="ECO:0000256" key="1">
    <source>
        <dbReference type="SAM" id="MobiDB-lite"/>
    </source>
</evidence>
<reference evidence="2 3" key="1">
    <citation type="submission" date="2020-08" db="EMBL/GenBank/DDBJ databases">
        <title>Functional genomics of gut bacteria from endangered species of beetles.</title>
        <authorList>
            <person name="Carlos-Shanley C."/>
        </authorList>
    </citation>
    <scope>NUCLEOTIDE SEQUENCE [LARGE SCALE GENOMIC DNA]</scope>
    <source>
        <strain evidence="2 3">S00245</strain>
    </source>
</reference>
<organism evidence="2 3">
    <name type="scientific">Novosphingobium chloroacetimidivorans</name>
    <dbReference type="NCBI Taxonomy" id="1428314"/>
    <lineage>
        <taxon>Bacteria</taxon>
        <taxon>Pseudomonadati</taxon>
        <taxon>Pseudomonadota</taxon>
        <taxon>Alphaproteobacteria</taxon>
        <taxon>Sphingomonadales</taxon>
        <taxon>Sphingomonadaceae</taxon>
        <taxon>Novosphingobium</taxon>
    </lineage>
</organism>
<sequence length="94" mass="10116">MKYAYVLVHHIGDQGEAAEGRILHVSDERFRELGPDGSGLVRDATSEEVKAGYQPAFEKDGTTAPEILAEGGEGQKQKPAPSNKQAPEPKNKDA</sequence>
<name>A0A7W7K6K9_9SPHN</name>
<dbReference type="EMBL" id="JACHLR010000002">
    <property type="protein sequence ID" value="MBB4857192.1"/>
    <property type="molecule type" value="Genomic_DNA"/>
</dbReference>
<evidence type="ECO:0000313" key="2">
    <source>
        <dbReference type="EMBL" id="MBB4857192.1"/>
    </source>
</evidence>
<proteinExistence type="predicted"/>
<keyword evidence="3" id="KW-1185">Reference proteome</keyword>
<feature type="region of interest" description="Disordered" evidence="1">
    <location>
        <begin position="52"/>
        <end position="94"/>
    </location>
</feature>
<comment type="caution">
    <text evidence="2">The sequence shown here is derived from an EMBL/GenBank/DDBJ whole genome shotgun (WGS) entry which is preliminary data.</text>
</comment>
<evidence type="ECO:0000313" key="3">
    <source>
        <dbReference type="Proteomes" id="UP000555448"/>
    </source>
</evidence>
<gene>
    <name evidence="2" type="ORF">HNO88_000499</name>
</gene>
<dbReference type="AlphaFoldDB" id="A0A7W7K6K9"/>